<evidence type="ECO:0000313" key="2">
    <source>
        <dbReference type="Proteomes" id="UP001342826"/>
    </source>
</evidence>
<proteinExistence type="predicted"/>
<sequence length="116" mass="13472">MNLENYPRTQELLQIVNLEDKADHIKWLFFYKEDAAVHLAKAYLVTLASMSSDILVKEKAKTWTDQLYITIGPKLHSFAKEEANAKMGYETEDIIKLFKHISFGGIKYTQQLINFD</sequence>
<dbReference type="Proteomes" id="UP001342826">
    <property type="component" value="Unassembled WGS sequence"/>
</dbReference>
<reference evidence="1 2" key="1">
    <citation type="submission" date="2023-03" db="EMBL/GenBank/DDBJ databases">
        <title>Bacillus Genome Sequencing.</title>
        <authorList>
            <person name="Dunlap C."/>
        </authorList>
    </citation>
    <scope>NUCLEOTIDE SEQUENCE [LARGE SCALE GENOMIC DNA]</scope>
    <source>
        <strain evidence="1 2">NRS-1717</strain>
    </source>
</reference>
<dbReference type="GeneID" id="301141005"/>
<protein>
    <submittedName>
        <fullName evidence="1">Uncharacterized protein</fullName>
    </submittedName>
</protein>
<name>A0ABU6P427_9BACI</name>
<dbReference type="EMBL" id="JARTFS010000024">
    <property type="protein sequence ID" value="MED4404091.1"/>
    <property type="molecule type" value="Genomic_DNA"/>
</dbReference>
<keyword evidence="2" id="KW-1185">Reference proteome</keyword>
<dbReference type="RefSeq" id="WP_066228999.1">
    <property type="nucleotide sequence ID" value="NZ_JARTFS010000024.1"/>
</dbReference>
<evidence type="ECO:0000313" key="1">
    <source>
        <dbReference type="EMBL" id="MED4404091.1"/>
    </source>
</evidence>
<comment type="caution">
    <text evidence="1">The sequence shown here is derived from an EMBL/GenBank/DDBJ whole genome shotgun (WGS) entry which is preliminary data.</text>
</comment>
<gene>
    <name evidence="1" type="ORF">P9271_22655</name>
</gene>
<accession>A0ABU6P427</accession>
<organism evidence="1 2">
    <name type="scientific">Metabacillus fastidiosus</name>
    <dbReference type="NCBI Taxonomy" id="1458"/>
    <lineage>
        <taxon>Bacteria</taxon>
        <taxon>Bacillati</taxon>
        <taxon>Bacillota</taxon>
        <taxon>Bacilli</taxon>
        <taxon>Bacillales</taxon>
        <taxon>Bacillaceae</taxon>
        <taxon>Metabacillus</taxon>
    </lineage>
</organism>